<organism evidence="1 2">
    <name type="scientific">Holothuria leucospilota</name>
    <name type="common">Black long sea cucumber</name>
    <name type="synonym">Mertensiothuria leucospilota</name>
    <dbReference type="NCBI Taxonomy" id="206669"/>
    <lineage>
        <taxon>Eukaryota</taxon>
        <taxon>Metazoa</taxon>
        <taxon>Echinodermata</taxon>
        <taxon>Eleutherozoa</taxon>
        <taxon>Echinozoa</taxon>
        <taxon>Holothuroidea</taxon>
        <taxon>Aspidochirotacea</taxon>
        <taxon>Aspidochirotida</taxon>
        <taxon>Holothuriidae</taxon>
        <taxon>Holothuria</taxon>
    </lineage>
</organism>
<dbReference type="EMBL" id="JAIZAY010000023">
    <property type="protein sequence ID" value="KAJ8019528.1"/>
    <property type="molecule type" value="Genomic_DNA"/>
</dbReference>
<proteinExistence type="predicted"/>
<dbReference type="AlphaFoldDB" id="A0A9Q0YBH8"/>
<dbReference type="OrthoDB" id="10000497at2759"/>
<dbReference type="Proteomes" id="UP001152320">
    <property type="component" value="Chromosome 23"/>
</dbReference>
<keyword evidence="2" id="KW-1185">Reference proteome</keyword>
<gene>
    <name evidence="1" type="ORF">HOLleu_41162</name>
</gene>
<comment type="caution">
    <text evidence="1">The sequence shown here is derived from an EMBL/GenBank/DDBJ whole genome shotgun (WGS) entry which is preliminary data.</text>
</comment>
<name>A0A9Q0YBH8_HOLLE</name>
<evidence type="ECO:0000313" key="1">
    <source>
        <dbReference type="EMBL" id="KAJ8019528.1"/>
    </source>
</evidence>
<accession>A0A9Q0YBH8</accession>
<protein>
    <submittedName>
        <fullName evidence="1">Uncharacterized protein</fullName>
    </submittedName>
</protein>
<reference evidence="1" key="1">
    <citation type="submission" date="2021-10" db="EMBL/GenBank/DDBJ databases">
        <title>Tropical sea cucumber genome reveals ecological adaptation and Cuvierian tubules defense mechanism.</title>
        <authorList>
            <person name="Chen T."/>
        </authorList>
    </citation>
    <scope>NUCLEOTIDE SEQUENCE</scope>
    <source>
        <strain evidence="1">Nanhai2018</strain>
        <tissue evidence="1">Muscle</tissue>
    </source>
</reference>
<sequence length="69" mass="7896">MNSWYDKSTVEREFKPGEVLLVFLPVSGQPLQARFQGPYIIDRKVSETDYVTLTLGISVKRKGYVMSIL</sequence>
<evidence type="ECO:0000313" key="2">
    <source>
        <dbReference type="Proteomes" id="UP001152320"/>
    </source>
</evidence>